<accession>A0A6N9NG57</accession>
<reference evidence="3 4" key="1">
    <citation type="submission" date="2019-12" db="EMBL/GenBank/DDBJ databases">
        <authorList>
            <person name="Zhao J."/>
        </authorList>
    </citation>
    <scope>NUCLEOTIDE SEQUENCE [LARGE SCALE GENOMIC DNA]</scope>
    <source>
        <strain evidence="3 4">S-15</strain>
    </source>
</reference>
<feature type="transmembrane region" description="Helical" evidence="1">
    <location>
        <begin position="73"/>
        <end position="91"/>
    </location>
</feature>
<evidence type="ECO:0000259" key="2">
    <source>
        <dbReference type="Pfam" id="PF04892"/>
    </source>
</evidence>
<evidence type="ECO:0000313" key="4">
    <source>
        <dbReference type="Proteomes" id="UP000470771"/>
    </source>
</evidence>
<comment type="caution">
    <text evidence="3">The sequence shown here is derived from an EMBL/GenBank/DDBJ whole genome shotgun (WGS) entry which is preliminary data.</text>
</comment>
<name>A0A6N9NG57_9FLAO</name>
<feature type="transmembrane region" description="Helical" evidence="1">
    <location>
        <begin position="43"/>
        <end position="61"/>
    </location>
</feature>
<dbReference type="AlphaFoldDB" id="A0A6N9NG57"/>
<dbReference type="PANTHER" id="PTHR28008:SF1">
    <property type="entry name" value="DOMAIN PROTEIN, PUTATIVE (AFU_ORTHOLOGUE AFUA_3G10980)-RELATED"/>
    <property type="match status" value="1"/>
</dbReference>
<organism evidence="3 4">
    <name type="scientific">Acidiluteibacter ferrifornacis</name>
    <dbReference type="NCBI Taxonomy" id="2692424"/>
    <lineage>
        <taxon>Bacteria</taxon>
        <taxon>Pseudomonadati</taxon>
        <taxon>Bacteroidota</taxon>
        <taxon>Flavobacteriia</taxon>
        <taxon>Flavobacteriales</taxon>
        <taxon>Cryomorphaceae</taxon>
        <taxon>Acidiluteibacter</taxon>
    </lineage>
</organism>
<dbReference type="Proteomes" id="UP000470771">
    <property type="component" value="Unassembled WGS sequence"/>
</dbReference>
<feature type="transmembrane region" description="Helical" evidence="1">
    <location>
        <begin position="7"/>
        <end position="23"/>
    </location>
</feature>
<feature type="transmembrane region" description="Helical" evidence="1">
    <location>
        <begin position="103"/>
        <end position="122"/>
    </location>
</feature>
<dbReference type="InterPro" id="IPR006976">
    <property type="entry name" value="VanZ-like"/>
</dbReference>
<evidence type="ECO:0000256" key="1">
    <source>
        <dbReference type="SAM" id="Phobius"/>
    </source>
</evidence>
<proteinExistence type="predicted"/>
<dbReference type="NCBIfam" id="NF037970">
    <property type="entry name" value="vanZ_1"/>
    <property type="match status" value="1"/>
</dbReference>
<protein>
    <recommendedName>
        <fullName evidence="2">VanZ-like domain-containing protein</fullName>
    </recommendedName>
</protein>
<keyword evidence="4" id="KW-1185">Reference proteome</keyword>
<dbReference type="RefSeq" id="WP_160631284.1">
    <property type="nucleotide sequence ID" value="NZ_WWNE01000003.1"/>
</dbReference>
<dbReference type="PANTHER" id="PTHR28008">
    <property type="entry name" value="DOMAIN PROTEIN, PUTATIVE (AFU_ORTHOLOGUE AFUA_3G10980)-RELATED"/>
    <property type="match status" value="1"/>
</dbReference>
<dbReference type="EMBL" id="WWNE01000003">
    <property type="protein sequence ID" value="NBG64792.1"/>
    <property type="molecule type" value="Genomic_DNA"/>
</dbReference>
<feature type="domain" description="VanZ-like" evidence="2">
    <location>
        <begin position="40"/>
        <end position="117"/>
    </location>
</feature>
<keyword evidence="1" id="KW-0812">Transmembrane</keyword>
<gene>
    <name evidence="3" type="ORF">GQN54_01595</name>
</gene>
<evidence type="ECO:0000313" key="3">
    <source>
        <dbReference type="EMBL" id="NBG64792.1"/>
    </source>
</evidence>
<keyword evidence="1" id="KW-0472">Membrane</keyword>
<sequence>MLKKLNKLIYFTPAIIWMVGVLFLSTRVLEGIPIPLFKGSDKIVHFIFYAILVGLLSFGYVKGERFNLSKLLFSAYWSVLFGGLIELIQHYLVKGRSGEWEDFLANTIGILFSSYIIYRKYLRRSRNK</sequence>
<dbReference type="Pfam" id="PF04892">
    <property type="entry name" value="VanZ"/>
    <property type="match status" value="1"/>
</dbReference>
<keyword evidence="1" id="KW-1133">Transmembrane helix</keyword>